<keyword evidence="9" id="KW-0456">Lyase</keyword>
<dbReference type="InterPro" id="IPR002197">
    <property type="entry name" value="HTH_Fis"/>
</dbReference>
<dbReference type="PROSITE" id="PS00675">
    <property type="entry name" value="SIGMA54_INTERACT_1"/>
    <property type="match status" value="1"/>
</dbReference>
<dbReference type="InterPro" id="IPR002078">
    <property type="entry name" value="Sigma_54_int"/>
</dbReference>
<dbReference type="NCBIfam" id="TIGR00229">
    <property type="entry name" value="sensory_box"/>
    <property type="match status" value="1"/>
</dbReference>
<dbReference type="InterPro" id="IPR003593">
    <property type="entry name" value="AAA+_ATPase"/>
</dbReference>
<dbReference type="PANTHER" id="PTHR32071">
    <property type="entry name" value="TRANSCRIPTIONAL REGULATORY PROTEIN"/>
    <property type="match status" value="1"/>
</dbReference>
<name>A0A5E6MC79_9BACT</name>
<dbReference type="Pfam" id="PF08448">
    <property type="entry name" value="PAS_4"/>
    <property type="match status" value="1"/>
</dbReference>
<dbReference type="PROSITE" id="PS00688">
    <property type="entry name" value="SIGMA54_INTERACT_3"/>
    <property type="match status" value="1"/>
</dbReference>
<dbReference type="InterPro" id="IPR013767">
    <property type="entry name" value="PAS_fold"/>
</dbReference>
<dbReference type="PROSITE" id="PS50112">
    <property type="entry name" value="PAS"/>
    <property type="match status" value="2"/>
</dbReference>
<dbReference type="GO" id="GO:0006355">
    <property type="term" value="P:regulation of DNA-templated transcription"/>
    <property type="evidence" value="ECO:0007669"/>
    <property type="project" value="InterPro"/>
</dbReference>
<dbReference type="Proteomes" id="UP000334923">
    <property type="component" value="Unassembled WGS sequence"/>
</dbReference>
<keyword evidence="10" id="KW-1185">Reference proteome</keyword>
<dbReference type="InterPro" id="IPR035965">
    <property type="entry name" value="PAS-like_dom_sf"/>
</dbReference>
<dbReference type="CDD" id="cd00130">
    <property type="entry name" value="PAS"/>
    <property type="match status" value="1"/>
</dbReference>
<keyword evidence="1" id="KW-0547">Nucleotide-binding</keyword>
<dbReference type="InterPro" id="IPR027417">
    <property type="entry name" value="P-loop_NTPase"/>
</dbReference>
<reference evidence="9 10" key="1">
    <citation type="submission" date="2019-09" db="EMBL/GenBank/DDBJ databases">
        <authorList>
            <person name="Cremers G."/>
        </authorList>
    </citation>
    <scope>NUCLEOTIDE SEQUENCE [LARGE SCALE GENOMIC DNA]</scope>
    <source>
        <strain evidence="9">4A</strain>
    </source>
</reference>
<keyword evidence="6" id="KW-0804">Transcription</keyword>
<dbReference type="FunFam" id="1.10.8.60:FF:000014">
    <property type="entry name" value="DNA-binding transcriptional regulator NtrC"/>
    <property type="match status" value="1"/>
</dbReference>
<dbReference type="Pfam" id="PF25601">
    <property type="entry name" value="AAA_lid_14"/>
    <property type="match status" value="1"/>
</dbReference>
<evidence type="ECO:0000256" key="3">
    <source>
        <dbReference type="ARBA" id="ARBA00023015"/>
    </source>
</evidence>
<dbReference type="CDD" id="cd00009">
    <property type="entry name" value="AAA"/>
    <property type="match status" value="1"/>
</dbReference>
<dbReference type="GO" id="GO:0016829">
    <property type="term" value="F:lyase activity"/>
    <property type="evidence" value="ECO:0007669"/>
    <property type="project" value="UniProtKB-KW"/>
</dbReference>
<dbReference type="Pfam" id="PF00989">
    <property type="entry name" value="PAS"/>
    <property type="match status" value="1"/>
</dbReference>
<evidence type="ECO:0000256" key="5">
    <source>
        <dbReference type="ARBA" id="ARBA00023159"/>
    </source>
</evidence>
<dbReference type="SMART" id="SM00091">
    <property type="entry name" value="PAS"/>
    <property type="match status" value="2"/>
</dbReference>
<dbReference type="PANTHER" id="PTHR32071:SF117">
    <property type="entry name" value="PTS-DEPENDENT DIHYDROXYACETONE KINASE OPERON REGULATORY PROTEIN-RELATED"/>
    <property type="match status" value="1"/>
</dbReference>
<evidence type="ECO:0000256" key="1">
    <source>
        <dbReference type="ARBA" id="ARBA00022741"/>
    </source>
</evidence>
<organism evidence="9 10">
    <name type="scientific">Methylacidimicrobium tartarophylax</name>
    <dbReference type="NCBI Taxonomy" id="1041768"/>
    <lineage>
        <taxon>Bacteria</taxon>
        <taxon>Pseudomonadati</taxon>
        <taxon>Verrucomicrobiota</taxon>
        <taxon>Methylacidimicrobium</taxon>
    </lineage>
</organism>
<dbReference type="EMBL" id="CABFVA020000079">
    <property type="protein sequence ID" value="VVM07045.1"/>
    <property type="molecule type" value="Genomic_DNA"/>
</dbReference>
<evidence type="ECO:0000256" key="4">
    <source>
        <dbReference type="ARBA" id="ARBA00023125"/>
    </source>
</evidence>
<keyword evidence="2" id="KW-0067">ATP-binding</keyword>
<gene>
    <name evidence="9" type="primary">fhlA</name>
    <name evidence="9" type="ORF">MAMT_01522</name>
</gene>
<dbReference type="InterPro" id="IPR013656">
    <property type="entry name" value="PAS_4"/>
</dbReference>
<dbReference type="InterPro" id="IPR025944">
    <property type="entry name" value="Sigma_54_int_dom_CS"/>
</dbReference>
<dbReference type="SMART" id="SM00382">
    <property type="entry name" value="AAA"/>
    <property type="match status" value="1"/>
</dbReference>
<evidence type="ECO:0000259" key="8">
    <source>
        <dbReference type="PROSITE" id="PS50112"/>
    </source>
</evidence>
<protein>
    <submittedName>
        <fullName evidence="9">Formate hydrogenlyase transcriptional activator</fullName>
    </submittedName>
</protein>
<dbReference type="GO" id="GO:0043565">
    <property type="term" value="F:sequence-specific DNA binding"/>
    <property type="evidence" value="ECO:0007669"/>
    <property type="project" value="InterPro"/>
</dbReference>
<dbReference type="Pfam" id="PF02954">
    <property type="entry name" value="HTH_8"/>
    <property type="match status" value="1"/>
</dbReference>
<dbReference type="InterPro" id="IPR000014">
    <property type="entry name" value="PAS"/>
</dbReference>
<dbReference type="Gene3D" id="1.10.8.60">
    <property type="match status" value="1"/>
</dbReference>
<accession>A0A5E6MC79</accession>
<feature type="domain" description="Sigma-54 factor interaction" evidence="7">
    <location>
        <begin position="310"/>
        <end position="539"/>
    </location>
</feature>
<dbReference type="RefSeq" id="WP_246186579.1">
    <property type="nucleotide sequence ID" value="NZ_CABFVA020000079.1"/>
</dbReference>
<dbReference type="InterPro" id="IPR009057">
    <property type="entry name" value="Homeodomain-like_sf"/>
</dbReference>
<dbReference type="Gene3D" id="1.10.10.60">
    <property type="entry name" value="Homeodomain-like"/>
    <property type="match status" value="1"/>
</dbReference>
<dbReference type="SUPFAM" id="SSF46689">
    <property type="entry name" value="Homeodomain-like"/>
    <property type="match status" value="1"/>
</dbReference>
<dbReference type="Gene3D" id="3.40.50.300">
    <property type="entry name" value="P-loop containing nucleotide triphosphate hydrolases"/>
    <property type="match status" value="1"/>
</dbReference>
<evidence type="ECO:0000256" key="2">
    <source>
        <dbReference type="ARBA" id="ARBA00022840"/>
    </source>
</evidence>
<feature type="domain" description="PAS" evidence="8">
    <location>
        <begin position="162"/>
        <end position="225"/>
    </location>
</feature>
<feature type="domain" description="PAS" evidence="8">
    <location>
        <begin position="20"/>
        <end position="92"/>
    </location>
</feature>
<dbReference type="FunFam" id="3.40.50.300:FF:000006">
    <property type="entry name" value="DNA-binding transcriptional regulator NtrC"/>
    <property type="match status" value="1"/>
</dbReference>
<keyword evidence="5" id="KW-0010">Activator</keyword>
<evidence type="ECO:0000256" key="6">
    <source>
        <dbReference type="ARBA" id="ARBA00023163"/>
    </source>
</evidence>
<dbReference type="Gene3D" id="3.30.450.20">
    <property type="entry name" value="PAS domain"/>
    <property type="match status" value="2"/>
</dbReference>
<dbReference type="SUPFAM" id="SSF52540">
    <property type="entry name" value="P-loop containing nucleoside triphosphate hydrolases"/>
    <property type="match status" value="1"/>
</dbReference>
<dbReference type="AlphaFoldDB" id="A0A5E6MC79"/>
<keyword evidence="4" id="KW-0238">DNA-binding</keyword>
<dbReference type="InterPro" id="IPR025662">
    <property type="entry name" value="Sigma_54_int_dom_ATP-bd_1"/>
</dbReference>
<sequence>MLAAIGMTTSDPPPSLGIPTLPRTDLLLDQLPEALFILDPRHRVLFWNRACAQMTGLGAEEVTQTNRHREAFSSERLPTLADLLLDRELERIPEFYPAGILTRFSADNIRIDHWCSFPSGERRYLATQATLLSDPSGVILAAVQTHRDRTVPRFSEERLAESEARLTAVLGSSMDALFSFRRDLRLELFNRAAERLFGVARADALGRRADSFLSPRSRRLFARFLSLCRPEPDADAVWIPEGLNGLRESGEEFPLEATLTASRVGEDPLFTLSIRDVGALRQAQRAILRLRLEKDYLDERLRQEQDFGEFLTDSSSVRELLREVEQVALTDTTVLLQGETGTGKELLARAIHQKSRRNDSILVSVNCAALPPELVESELFGHEKGAFTGAIQERKGRFELADQGTLFLDEIGELPLSTQAKLLRVLQGGEFERVGGSRTLRADVRLVAATNRCLEQEVRAGRFRSDLFYRIHVFPVRIPALRERPRDIPLLAASFLRRFAAKMGKPALAFSSETMERLRAYAWPGNVRELQNVIERAVILSRGPLVEIDFLPVALPPTSTLLAPLPDRLEEIEQGQILEALKQCRWRISGPQGAAMRLGLHPNTLRFRMKKFGLLSPHSSSK</sequence>
<dbReference type="InterPro" id="IPR058031">
    <property type="entry name" value="AAA_lid_NorR"/>
</dbReference>
<dbReference type="PROSITE" id="PS50045">
    <property type="entry name" value="SIGMA54_INTERACT_4"/>
    <property type="match status" value="1"/>
</dbReference>
<evidence type="ECO:0000313" key="10">
    <source>
        <dbReference type="Proteomes" id="UP000334923"/>
    </source>
</evidence>
<evidence type="ECO:0000313" key="9">
    <source>
        <dbReference type="EMBL" id="VVM07045.1"/>
    </source>
</evidence>
<keyword evidence="3" id="KW-0805">Transcription regulation</keyword>
<dbReference type="GO" id="GO:0005524">
    <property type="term" value="F:ATP binding"/>
    <property type="evidence" value="ECO:0007669"/>
    <property type="project" value="UniProtKB-KW"/>
</dbReference>
<dbReference type="SUPFAM" id="SSF55785">
    <property type="entry name" value="PYP-like sensor domain (PAS domain)"/>
    <property type="match status" value="2"/>
</dbReference>
<proteinExistence type="predicted"/>
<evidence type="ECO:0000259" key="7">
    <source>
        <dbReference type="PROSITE" id="PS50045"/>
    </source>
</evidence>
<dbReference type="Pfam" id="PF00158">
    <property type="entry name" value="Sigma54_activat"/>
    <property type="match status" value="1"/>
</dbReference>